<protein>
    <recommendedName>
        <fullName evidence="2 7">Glutamate racemase</fullName>
        <ecNumber evidence="2 7">5.1.1.3</ecNumber>
    </recommendedName>
</protein>
<evidence type="ECO:0000313" key="9">
    <source>
        <dbReference type="Proteomes" id="UP000295783"/>
    </source>
</evidence>
<dbReference type="InterPro" id="IPR004391">
    <property type="entry name" value="Glu_race"/>
</dbReference>
<dbReference type="EC" id="5.1.1.3" evidence="2 7"/>
<feature type="active site" description="Proton donor/acceptor" evidence="7">
    <location>
        <position position="69"/>
    </location>
</feature>
<dbReference type="EMBL" id="SNYW01000008">
    <property type="protein sequence ID" value="TDQ82348.1"/>
    <property type="molecule type" value="Genomic_DNA"/>
</dbReference>
<keyword evidence="3 7" id="KW-0133">Cell shape</keyword>
<organism evidence="8 9">
    <name type="scientific">Dongia mobilis</name>
    <dbReference type="NCBI Taxonomy" id="578943"/>
    <lineage>
        <taxon>Bacteria</taxon>
        <taxon>Pseudomonadati</taxon>
        <taxon>Pseudomonadota</taxon>
        <taxon>Alphaproteobacteria</taxon>
        <taxon>Rhodospirillales</taxon>
        <taxon>Dongiaceae</taxon>
        <taxon>Dongia</taxon>
    </lineage>
</organism>
<feature type="binding site" evidence="7">
    <location>
        <begin position="6"/>
        <end position="7"/>
    </location>
    <ligand>
        <name>substrate</name>
    </ligand>
</feature>
<dbReference type="SUPFAM" id="SSF53681">
    <property type="entry name" value="Aspartate/glutamate racemase"/>
    <property type="match status" value="2"/>
</dbReference>
<proteinExistence type="inferred from homology"/>
<evidence type="ECO:0000256" key="5">
    <source>
        <dbReference type="ARBA" id="ARBA00023235"/>
    </source>
</evidence>
<gene>
    <name evidence="7" type="primary">murI</name>
    <name evidence="8" type="ORF">A8950_2171</name>
</gene>
<dbReference type="HAMAP" id="MF_00258">
    <property type="entry name" value="Glu_racemase"/>
    <property type="match status" value="1"/>
</dbReference>
<evidence type="ECO:0000256" key="7">
    <source>
        <dbReference type="HAMAP-Rule" id="MF_00258"/>
    </source>
</evidence>
<feature type="binding site" evidence="7">
    <location>
        <begin position="70"/>
        <end position="71"/>
    </location>
    <ligand>
        <name>substrate</name>
    </ligand>
</feature>
<comment type="pathway">
    <text evidence="7">Cell wall biogenesis; peptidoglycan biosynthesis.</text>
</comment>
<dbReference type="UniPathway" id="UPA00219"/>
<keyword evidence="4 7" id="KW-0573">Peptidoglycan synthesis</keyword>
<feature type="binding site" evidence="7">
    <location>
        <begin position="38"/>
        <end position="39"/>
    </location>
    <ligand>
        <name>substrate</name>
    </ligand>
</feature>
<comment type="similarity">
    <text evidence="7">Belongs to the aspartate/glutamate racemases family.</text>
</comment>
<evidence type="ECO:0000256" key="6">
    <source>
        <dbReference type="ARBA" id="ARBA00023316"/>
    </source>
</evidence>
<keyword evidence="5 7" id="KW-0413">Isomerase</keyword>
<dbReference type="GO" id="GO:0008360">
    <property type="term" value="P:regulation of cell shape"/>
    <property type="evidence" value="ECO:0007669"/>
    <property type="project" value="UniProtKB-KW"/>
</dbReference>
<evidence type="ECO:0000256" key="2">
    <source>
        <dbReference type="ARBA" id="ARBA00013090"/>
    </source>
</evidence>
<evidence type="ECO:0000256" key="3">
    <source>
        <dbReference type="ARBA" id="ARBA00022960"/>
    </source>
</evidence>
<sequence length="296" mass="31845">MIGVFDSGHGGLTILSALSRRLPRQRFIYLGDHANAPYGQRSPEEILALTQVGVARLFGLGCTLVILACNTAAAVALRRLQQEWLPLAYPNHRCLGVLVPMIEEIAQNPWHAVASPADGLRRREVLGVFATPATVASGAYLHEVAKRAPHLAVFQQACDDLAGLIEAGAPEDRLMQSVAAHVAALDRQLGGVPVDTVVLGCTHYPLVEHLFRAVLPDRTRIVSQPQRTADALTAYLFRHPEMKSFGPVPAALRCFTTGDPARATQLASAFLAGHPAGNKVAFESLPQHLTGHVEYA</sequence>
<dbReference type="InterPro" id="IPR033134">
    <property type="entry name" value="Asp/Glu_racemase_AS_2"/>
</dbReference>
<reference evidence="8 9" key="1">
    <citation type="submission" date="2019-03" db="EMBL/GenBank/DDBJ databases">
        <title>Genomic Encyclopedia of Type Strains, Phase III (KMG-III): the genomes of soil and plant-associated and newly described type strains.</title>
        <authorList>
            <person name="Whitman W."/>
        </authorList>
    </citation>
    <scope>NUCLEOTIDE SEQUENCE [LARGE SCALE GENOMIC DNA]</scope>
    <source>
        <strain evidence="8 9">CGMCC 1.7660</strain>
    </source>
</reference>
<dbReference type="GO" id="GO:0009252">
    <property type="term" value="P:peptidoglycan biosynthetic process"/>
    <property type="evidence" value="ECO:0007669"/>
    <property type="project" value="UniProtKB-UniRule"/>
</dbReference>
<comment type="function">
    <text evidence="7">Provides the (R)-glutamate required for cell wall biosynthesis.</text>
</comment>
<name>A0A4V3DEM9_9PROT</name>
<dbReference type="InterPro" id="IPR001920">
    <property type="entry name" value="Asp/Glu_race"/>
</dbReference>
<dbReference type="Pfam" id="PF01177">
    <property type="entry name" value="Asp_Glu_race"/>
    <property type="match status" value="1"/>
</dbReference>
<dbReference type="InterPro" id="IPR015942">
    <property type="entry name" value="Asp/Glu/hydantoin_racemase"/>
</dbReference>
<keyword evidence="6 7" id="KW-0961">Cell wall biogenesis/degradation</keyword>
<dbReference type="AlphaFoldDB" id="A0A4V3DEM9"/>
<feature type="binding site" evidence="7">
    <location>
        <begin position="202"/>
        <end position="203"/>
    </location>
    <ligand>
        <name>substrate</name>
    </ligand>
</feature>
<dbReference type="RefSeq" id="WP_133613637.1">
    <property type="nucleotide sequence ID" value="NZ_SNYW01000008.1"/>
</dbReference>
<feature type="active site" description="Proton donor/acceptor" evidence="7">
    <location>
        <position position="201"/>
    </location>
</feature>
<dbReference type="PROSITE" id="PS00924">
    <property type="entry name" value="ASP_GLU_RACEMASE_2"/>
    <property type="match status" value="1"/>
</dbReference>
<keyword evidence="9" id="KW-1185">Reference proteome</keyword>
<comment type="caution">
    <text evidence="8">The sequence shown here is derived from an EMBL/GenBank/DDBJ whole genome shotgun (WGS) entry which is preliminary data.</text>
</comment>
<evidence type="ECO:0000256" key="1">
    <source>
        <dbReference type="ARBA" id="ARBA00001602"/>
    </source>
</evidence>
<dbReference type="Gene3D" id="3.40.50.1860">
    <property type="match status" value="2"/>
</dbReference>
<dbReference type="GO" id="GO:0071555">
    <property type="term" value="P:cell wall organization"/>
    <property type="evidence" value="ECO:0007669"/>
    <property type="project" value="UniProtKB-KW"/>
</dbReference>
<comment type="catalytic activity">
    <reaction evidence="1 7">
        <text>L-glutamate = D-glutamate</text>
        <dbReference type="Rhea" id="RHEA:12813"/>
        <dbReference type="ChEBI" id="CHEBI:29985"/>
        <dbReference type="ChEBI" id="CHEBI:29986"/>
        <dbReference type="EC" id="5.1.1.3"/>
    </reaction>
</comment>
<dbReference type="Proteomes" id="UP000295783">
    <property type="component" value="Unassembled WGS sequence"/>
</dbReference>
<dbReference type="PANTHER" id="PTHR21198:SF2">
    <property type="entry name" value="GLUTAMATE RACEMASE"/>
    <property type="match status" value="1"/>
</dbReference>
<dbReference type="GO" id="GO:0008881">
    <property type="term" value="F:glutamate racemase activity"/>
    <property type="evidence" value="ECO:0007669"/>
    <property type="project" value="UniProtKB-UniRule"/>
</dbReference>
<evidence type="ECO:0000313" key="8">
    <source>
        <dbReference type="EMBL" id="TDQ82348.1"/>
    </source>
</evidence>
<dbReference type="PANTHER" id="PTHR21198">
    <property type="entry name" value="GLUTAMATE RACEMASE"/>
    <property type="match status" value="1"/>
</dbReference>
<accession>A0A4V3DEM9</accession>
<evidence type="ECO:0000256" key="4">
    <source>
        <dbReference type="ARBA" id="ARBA00022984"/>
    </source>
</evidence>
<dbReference type="OrthoDB" id="9801055at2"/>